<sequence>MATNLKRKLSEKKPDVLEKVAKGGPNREEAISRLINAVSEGPYGKFVITLPATGTSPYVMLQNAATYMNLPLNVVKSESEINGFELLINGEEFAKGQFDNIQEARKGIADQALNKLKETCFFITRKSEYVNVTKDNLHEKEAPSVAAPTAFADSTAYKIMAKMGWSGGGLGAQEQGNPDSITVYENVNRQGLGTTNLTKQITEKLGNFAKSSSLLTLVFDSDFTKEERVFIHKAARKFNLKTKSIGRESRKITVSKKITRMDIVRELLRSGGEDGFYKLHVPTNFAHLFTV</sequence>
<evidence type="ECO:0000313" key="3">
    <source>
        <dbReference type="EMBL" id="EFA11082.1"/>
    </source>
</evidence>
<dbReference type="GO" id="GO:0005730">
    <property type="term" value="C:nucleolus"/>
    <property type="evidence" value="ECO:0000318"/>
    <property type="project" value="GO_Central"/>
</dbReference>
<dbReference type="PROSITE" id="PS51061">
    <property type="entry name" value="R3H"/>
    <property type="match status" value="1"/>
</dbReference>
<dbReference type="Gene3D" id="3.30.1370.50">
    <property type="entry name" value="R3H-like domain"/>
    <property type="match status" value="1"/>
</dbReference>
<organism evidence="3 4">
    <name type="scientific">Tribolium castaneum</name>
    <name type="common">Red flour beetle</name>
    <dbReference type="NCBI Taxonomy" id="7070"/>
    <lineage>
        <taxon>Eukaryota</taxon>
        <taxon>Metazoa</taxon>
        <taxon>Ecdysozoa</taxon>
        <taxon>Arthropoda</taxon>
        <taxon>Hexapoda</taxon>
        <taxon>Insecta</taxon>
        <taxon>Pterygota</taxon>
        <taxon>Neoptera</taxon>
        <taxon>Endopterygota</taxon>
        <taxon>Coleoptera</taxon>
        <taxon>Polyphaga</taxon>
        <taxon>Cucujiformia</taxon>
        <taxon>Tenebrionidae</taxon>
        <taxon>Tenebrionidae incertae sedis</taxon>
        <taxon>Tribolium</taxon>
    </lineage>
</organism>
<dbReference type="InParanoid" id="D6W683"/>
<dbReference type="Proteomes" id="UP000007266">
    <property type="component" value="Linkage group 1"/>
</dbReference>
<evidence type="ECO:0000259" key="2">
    <source>
        <dbReference type="PROSITE" id="PS51061"/>
    </source>
</evidence>
<dbReference type="Pfam" id="PF01424">
    <property type="entry name" value="R3H"/>
    <property type="match status" value="1"/>
</dbReference>
<accession>D6W683</accession>
<dbReference type="OrthoDB" id="2359216at2759"/>
<dbReference type="InterPro" id="IPR036867">
    <property type="entry name" value="R3H_dom_sf"/>
</dbReference>
<feature type="domain" description="G-patch" evidence="1">
    <location>
        <begin position="152"/>
        <end position="197"/>
    </location>
</feature>
<dbReference type="HOGENOM" id="CLU_957562_0_0_1"/>
<dbReference type="OMA" id="ITRKSEY"/>
<protein>
    <submittedName>
        <fullName evidence="3">Uncharacterized protein</fullName>
    </submittedName>
</protein>
<dbReference type="EMBL" id="KQ971306">
    <property type="protein sequence ID" value="EFA11082.1"/>
    <property type="molecule type" value="Genomic_DNA"/>
</dbReference>
<dbReference type="PhylomeDB" id="D6W683"/>
<dbReference type="GO" id="GO:0010521">
    <property type="term" value="F:telomerase inhibitor activity"/>
    <property type="evidence" value="ECO:0000318"/>
    <property type="project" value="GO_Central"/>
</dbReference>
<keyword evidence="4" id="KW-1185">Reference proteome</keyword>
<name>D6W683_TRICA</name>
<dbReference type="SUPFAM" id="SSF82708">
    <property type="entry name" value="R3H domain"/>
    <property type="match status" value="1"/>
</dbReference>
<dbReference type="AlphaFoldDB" id="D6W683"/>
<dbReference type="Pfam" id="PF01585">
    <property type="entry name" value="G-patch"/>
    <property type="match status" value="1"/>
</dbReference>
<reference evidence="3 4" key="2">
    <citation type="journal article" date="2010" name="Nucleic Acids Res.">
        <title>BeetleBase in 2010: revisions to provide comprehensive genomic information for Tribolium castaneum.</title>
        <authorList>
            <person name="Kim H.S."/>
            <person name="Murphy T."/>
            <person name="Xia J."/>
            <person name="Caragea D."/>
            <person name="Park Y."/>
            <person name="Beeman R.W."/>
            <person name="Lorenzen M.D."/>
            <person name="Butcher S."/>
            <person name="Manak J.R."/>
            <person name="Brown S.J."/>
        </authorList>
    </citation>
    <scope>GENOME REANNOTATION</scope>
    <source>
        <strain evidence="3 4">Georgia GA2</strain>
    </source>
</reference>
<dbReference type="SMART" id="SM00443">
    <property type="entry name" value="G_patch"/>
    <property type="match status" value="1"/>
</dbReference>
<reference evidence="3 4" key="1">
    <citation type="journal article" date="2008" name="Nature">
        <title>The genome of the model beetle and pest Tribolium castaneum.</title>
        <authorList>
            <consortium name="Tribolium Genome Sequencing Consortium"/>
            <person name="Richards S."/>
            <person name="Gibbs R.A."/>
            <person name="Weinstock G.M."/>
            <person name="Brown S.J."/>
            <person name="Denell R."/>
            <person name="Beeman R.W."/>
            <person name="Gibbs R."/>
            <person name="Beeman R.W."/>
            <person name="Brown S.J."/>
            <person name="Bucher G."/>
            <person name="Friedrich M."/>
            <person name="Grimmelikhuijzen C.J."/>
            <person name="Klingler M."/>
            <person name="Lorenzen M."/>
            <person name="Richards S."/>
            <person name="Roth S."/>
            <person name="Schroder R."/>
            <person name="Tautz D."/>
            <person name="Zdobnov E.M."/>
            <person name="Muzny D."/>
            <person name="Gibbs R.A."/>
            <person name="Weinstock G.M."/>
            <person name="Attaway T."/>
            <person name="Bell S."/>
            <person name="Buhay C.J."/>
            <person name="Chandrabose M.N."/>
            <person name="Chavez D."/>
            <person name="Clerk-Blankenburg K.P."/>
            <person name="Cree A."/>
            <person name="Dao M."/>
            <person name="Davis C."/>
            <person name="Chacko J."/>
            <person name="Dinh H."/>
            <person name="Dugan-Rocha S."/>
            <person name="Fowler G."/>
            <person name="Garner T.T."/>
            <person name="Garnes J."/>
            <person name="Gnirke A."/>
            <person name="Hawes A."/>
            <person name="Hernandez J."/>
            <person name="Hines S."/>
            <person name="Holder M."/>
            <person name="Hume J."/>
            <person name="Jhangiani S.N."/>
            <person name="Joshi V."/>
            <person name="Khan Z.M."/>
            <person name="Jackson L."/>
            <person name="Kovar C."/>
            <person name="Kowis A."/>
            <person name="Lee S."/>
            <person name="Lewis L.R."/>
            <person name="Margolis J."/>
            <person name="Morgan M."/>
            <person name="Nazareth L.V."/>
            <person name="Nguyen N."/>
            <person name="Okwuonu G."/>
            <person name="Parker D."/>
            <person name="Richards S."/>
            <person name="Ruiz S.J."/>
            <person name="Santibanez J."/>
            <person name="Savard J."/>
            <person name="Scherer S.E."/>
            <person name="Schneider B."/>
            <person name="Sodergren E."/>
            <person name="Tautz D."/>
            <person name="Vattahil S."/>
            <person name="Villasana D."/>
            <person name="White C.S."/>
            <person name="Wright R."/>
            <person name="Park Y."/>
            <person name="Beeman R.W."/>
            <person name="Lord J."/>
            <person name="Oppert B."/>
            <person name="Lorenzen M."/>
            <person name="Brown S."/>
            <person name="Wang L."/>
            <person name="Savard J."/>
            <person name="Tautz D."/>
            <person name="Richards S."/>
            <person name="Weinstock G."/>
            <person name="Gibbs R.A."/>
            <person name="Liu Y."/>
            <person name="Worley K."/>
            <person name="Weinstock G."/>
            <person name="Elsik C.G."/>
            <person name="Reese J.T."/>
            <person name="Elhaik E."/>
            <person name="Landan G."/>
            <person name="Graur D."/>
            <person name="Arensburger P."/>
            <person name="Atkinson P."/>
            <person name="Beeman R.W."/>
            <person name="Beidler J."/>
            <person name="Brown S.J."/>
            <person name="Demuth J.P."/>
            <person name="Drury D.W."/>
            <person name="Du Y.Z."/>
            <person name="Fujiwara H."/>
            <person name="Lorenzen M."/>
            <person name="Maselli V."/>
            <person name="Osanai M."/>
            <person name="Park Y."/>
            <person name="Robertson H.M."/>
            <person name="Tu Z."/>
            <person name="Wang J.J."/>
            <person name="Wang S."/>
            <person name="Richards S."/>
            <person name="Song H."/>
            <person name="Zhang L."/>
            <person name="Sodergren E."/>
            <person name="Werner D."/>
            <person name="Stanke M."/>
            <person name="Morgenstern B."/>
            <person name="Solovyev V."/>
            <person name="Kosarev P."/>
            <person name="Brown G."/>
            <person name="Chen H.C."/>
            <person name="Ermolaeva O."/>
            <person name="Hlavina W."/>
            <person name="Kapustin Y."/>
            <person name="Kiryutin B."/>
            <person name="Kitts P."/>
            <person name="Maglott D."/>
            <person name="Pruitt K."/>
            <person name="Sapojnikov V."/>
            <person name="Souvorov A."/>
            <person name="Mackey A.J."/>
            <person name="Waterhouse R.M."/>
            <person name="Wyder S."/>
            <person name="Zdobnov E.M."/>
            <person name="Zdobnov E.M."/>
            <person name="Wyder S."/>
            <person name="Kriventseva E.V."/>
            <person name="Kadowaki T."/>
            <person name="Bork P."/>
            <person name="Aranda M."/>
            <person name="Bao R."/>
            <person name="Beermann A."/>
            <person name="Berns N."/>
            <person name="Bolognesi R."/>
            <person name="Bonneton F."/>
            <person name="Bopp D."/>
            <person name="Brown S.J."/>
            <person name="Bucher G."/>
            <person name="Butts T."/>
            <person name="Chaumot A."/>
            <person name="Denell R.E."/>
            <person name="Ferrier D.E."/>
            <person name="Friedrich M."/>
            <person name="Gordon C.M."/>
            <person name="Jindra M."/>
            <person name="Klingler M."/>
            <person name="Lan Q."/>
            <person name="Lattorff H.M."/>
            <person name="Laudet V."/>
            <person name="von Levetsow C."/>
            <person name="Liu Z."/>
            <person name="Lutz R."/>
            <person name="Lynch J.A."/>
            <person name="da Fonseca R.N."/>
            <person name="Posnien N."/>
            <person name="Reuter R."/>
            <person name="Roth S."/>
            <person name="Savard J."/>
            <person name="Schinko J.B."/>
            <person name="Schmitt C."/>
            <person name="Schoppmeier M."/>
            <person name="Schroder R."/>
            <person name="Shippy T.D."/>
            <person name="Simonnet F."/>
            <person name="Marques-Souza H."/>
            <person name="Tautz D."/>
            <person name="Tomoyasu Y."/>
            <person name="Trauner J."/>
            <person name="Van der Zee M."/>
            <person name="Vervoort M."/>
            <person name="Wittkopp N."/>
            <person name="Wimmer E.A."/>
            <person name="Yang X."/>
            <person name="Jones A.K."/>
            <person name="Sattelle D.B."/>
            <person name="Ebert P.R."/>
            <person name="Nelson D."/>
            <person name="Scott J.G."/>
            <person name="Beeman R.W."/>
            <person name="Muthukrishnan S."/>
            <person name="Kramer K.J."/>
            <person name="Arakane Y."/>
            <person name="Beeman R.W."/>
            <person name="Zhu Q."/>
            <person name="Hogenkamp D."/>
            <person name="Dixit R."/>
            <person name="Oppert B."/>
            <person name="Jiang H."/>
            <person name="Zou Z."/>
            <person name="Marshall J."/>
            <person name="Elpidina E."/>
            <person name="Vinokurov K."/>
            <person name="Oppert C."/>
            <person name="Zou Z."/>
            <person name="Evans J."/>
            <person name="Lu Z."/>
            <person name="Zhao P."/>
            <person name="Sumathipala N."/>
            <person name="Altincicek B."/>
            <person name="Vilcinskas A."/>
            <person name="Williams M."/>
            <person name="Hultmark D."/>
            <person name="Hetru C."/>
            <person name="Jiang H."/>
            <person name="Grimmelikhuijzen C.J."/>
            <person name="Hauser F."/>
            <person name="Cazzamali G."/>
            <person name="Williamson M."/>
            <person name="Park Y."/>
            <person name="Li B."/>
            <person name="Tanaka Y."/>
            <person name="Predel R."/>
            <person name="Neupert S."/>
            <person name="Schachtner J."/>
            <person name="Verleyen P."/>
            <person name="Raible F."/>
            <person name="Bork P."/>
            <person name="Friedrich M."/>
            <person name="Walden K.K."/>
            <person name="Robertson H.M."/>
            <person name="Angeli S."/>
            <person name="Foret S."/>
            <person name="Bucher G."/>
            <person name="Schuetz S."/>
            <person name="Maleszka R."/>
            <person name="Wimmer E.A."/>
            <person name="Beeman R.W."/>
            <person name="Lorenzen M."/>
            <person name="Tomoyasu Y."/>
            <person name="Miller S.C."/>
            <person name="Grossmann D."/>
            <person name="Bucher G."/>
        </authorList>
    </citation>
    <scope>NUCLEOTIDE SEQUENCE [LARGE SCALE GENOMIC DNA]</scope>
    <source>
        <strain evidence="3 4">Georgia GA2</strain>
    </source>
</reference>
<dbReference type="KEGG" id="tca:103314350"/>
<dbReference type="InterPro" id="IPR000467">
    <property type="entry name" value="G_patch_dom"/>
</dbReference>
<dbReference type="InterPro" id="IPR001374">
    <property type="entry name" value="R3H_dom"/>
</dbReference>
<dbReference type="STRING" id="7070.D6W683"/>
<dbReference type="GO" id="GO:0003676">
    <property type="term" value="F:nucleic acid binding"/>
    <property type="evidence" value="ECO:0007669"/>
    <property type="project" value="UniProtKB-UniRule"/>
</dbReference>
<evidence type="ECO:0000313" key="4">
    <source>
        <dbReference type="Proteomes" id="UP000007266"/>
    </source>
</evidence>
<dbReference type="PROSITE" id="PS50174">
    <property type="entry name" value="G_PATCH"/>
    <property type="match status" value="1"/>
</dbReference>
<dbReference type="eggNOG" id="KOG1721">
    <property type="taxonomic scope" value="Eukaryota"/>
</dbReference>
<evidence type="ECO:0000259" key="1">
    <source>
        <dbReference type="PROSITE" id="PS50174"/>
    </source>
</evidence>
<proteinExistence type="predicted"/>
<feature type="domain" description="R3H" evidence="2">
    <location>
        <begin position="195"/>
        <end position="259"/>
    </location>
</feature>
<gene>
    <name evidence="3" type="primary">AUGUSTUS-3.0.2_04678</name>
    <name evidence="3" type="ORF">TcasGA2_TC004678</name>
</gene>